<dbReference type="NCBIfam" id="NF006743">
    <property type="entry name" value="PRK09270.1-2"/>
    <property type="match status" value="1"/>
</dbReference>
<proteinExistence type="predicted"/>
<dbReference type="PANTHER" id="PTHR10285">
    <property type="entry name" value="URIDINE KINASE"/>
    <property type="match status" value="1"/>
</dbReference>
<keyword evidence="1" id="KW-0418">Kinase</keyword>
<sequence>MTSVRSIEELKALLPDPVPGRRILLGIAGPPGAGKSTIAEAVAGLDPEHHALVPMDGFHLADQALTALGLLDRKGAPETFDARGYAALLARLTGDAGHTVYAPAFERRLEQPLANALPVTPACSLLVTEGNYLLLDTPGWREARSLIDEVWFVDVEPGLRRKRLVARHIQSGKTPAAAEDWVRRVDDPNAALVAATRDRADRVLDLSGWRLG</sequence>
<evidence type="ECO:0000313" key="2">
    <source>
        <dbReference type="Proteomes" id="UP000239297"/>
    </source>
</evidence>
<reference evidence="1 2" key="1">
    <citation type="journal article" date="2014" name="Int. J. Syst. Evol. Microbiol.">
        <title>Arthrobacter pityocampae sp. nov., isolated from Thaumetopoea pityocampa (Lep., Thaumetopoeidae).</title>
        <authorList>
            <person name="Ince I.A."/>
            <person name="Demirbag Z."/>
            <person name="Kati H."/>
        </authorList>
    </citation>
    <scope>NUCLEOTIDE SEQUENCE [LARGE SCALE GENOMIC DNA]</scope>
    <source>
        <strain evidence="1 2">Tp2</strain>
    </source>
</reference>
<keyword evidence="1" id="KW-0808">Transferase</keyword>
<dbReference type="OrthoDB" id="3192509at2"/>
<dbReference type="Gene3D" id="3.40.50.300">
    <property type="entry name" value="P-loop containing nucleotide triphosphate hydrolases"/>
    <property type="match status" value="3"/>
</dbReference>
<dbReference type="RefSeq" id="WP_104122453.1">
    <property type="nucleotide sequence ID" value="NZ_PRKW01000006.1"/>
</dbReference>
<dbReference type="EMBL" id="PRKW01000006">
    <property type="protein sequence ID" value="PPB48282.1"/>
    <property type="molecule type" value="Genomic_DNA"/>
</dbReference>
<dbReference type="Proteomes" id="UP000239297">
    <property type="component" value="Unassembled WGS sequence"/>
</dbReference>
<organism evidence="1 2">
    <name type="scientific">Arthrobacter pityocampae</name>
    <dbReference type="NCBI Taxonomy" id="547334"/>
    <lineage>
        <taxon>Bacteria</taxon>
        <taxon>Bacillati</taxon>
        <taxon>Actinomycetota</taxon>
        <taxon>Actinomycetes</taxon>
        <taxon>Micrococcales</taxon>
        <taxon>Micrococcaceae</taxon>
        <taxon>Arthrobacter</taxon>
    </lineage>
</organism>
<accession>A0A2S5IUN1</accession>
<dbReference type="GO" id="GO:0016301">
    <property type="term" value="F:kinase activity"/>
    <property type="evidence" value="ECO:0007669"/>
    <property type="project" value="UniProtKB-KW"/>
</dbReference>
<dbReference type="AlphaFoldDB" id="A0A2S5IUN1"/>
<gene>
    <name evidence="1" type="ORF">C4K88_15125</name>
</gene>
<dbReference type="InterPro" id="IPR027417">
    <property type="entry name" value="P-loop_NTPase"/>
</dbReference>
<name>A0A2S5IUN1_9MICC</name>
<evidence type="ECO:0000313" key="1">
    <source>
        <dbReference type="EMBL" id="PPB48282.1"/>
    </source>
</evidence>
<protein>
    <submittedName>
        <fullName evidence="1">Nucleoside/nucleotide kinase family protein</fullName>
    </submittedName>
</protein>
<dbReference type="SUPFAM" id="SSF52540">
    <property type="entry name" value="P-loop containing nucleoside triphosphate hydrolases"/>
    <property type="match status" value="1"/>
</dbReference>
<comment type="caution">
    <text evidence="1">The sequence shown here is derived from an EMBL/GenBank/DDBJ whole genome shotgun (WGS) entry which is preliminary data.</text>
</comment>
<keyword evidence="2" id="KW-1185">Reference proteome</keyword>